<dbReference type="Pfam" id="PF12796">
    <property type="entry name" value="Ank_2"/>
    <property type="match status" value="1"/>
</dbReference>
<feature type="repeat" description="ANK" evidence="1">
    <location>
        <begin position="113"/>
        <end position="145"/>
    </location>
</feature>
<gene>
    <name evidence="2" type="ORF">IMG5_200210</name>
</gene>
<dbReference type="SMART" id="SM00248">
    <property type="entry name" value="ANK"/>
    <property type="match status" value="5"/>
</dbReference>
<dbReference type="PRINTS" id="PR01415">
    <property type="entry name" value="ANKYRIN"/>
</dbReference>
<accession>G0R5Q4</accession>
<evidence type="ECO:0000313" key="2">
    <source>
        <dbReference type="EMBL" id="EGR27200.1"/>
    </source>
</evidence>
<dbReference type="OrthoDB" id="307232at2759"/>
<dbReference type="OMA" id="NGHEECA"/>
<dbReference type="STRING" id="857967.G0R5Q4"/>
<sequence length="205" mass="23078">MNQIVLPKYQGNELLLHSVAHSNVKDILTLLDDNEADANACNINGATALHYAVQIQNPTIVEILLKYKADPNRHEYHDVGEKTPIHYAVEKNSFEVCSKLLDYGANPNLKDKRGMTALHYAAKLGFKQICNLLFSHGADINQRDVNGFNAAYYAQANKHLDLLQILGPAKSIPPADLLEYKQQMREIHGIVVKPLKKKKKKKKKK</sequence>
<dbReference type="PROSITE" id="PS50088">
    <property type="entry name" value="ANK_REPEAT"/>
    <property type="match status" value="3"/>
</dbReference>
<name>G0R5Q4_ICHMU</name>
<organism evidence="2 3">
    <name type="scientific">Ichthyophthirius multifiliis</name>
    <name type="common">White spot disease agent</name>
    <name type="synonym">Ich</name>
    <dbReference type="NCBI Taxonomy" id="5932"/>
    <lineage>
        <taxon>Eukaryota</taxon>
        <taxon>Sar</taxon>
        <taxon>Alveolata</taxon>
        <taxon>Ciliophora</taxon>
        <taxon>Intramacronucleata</taxon>
        <taxon>Oligohymenophorea</taxon>
        <taxon>Hymenostomatida</taxon>
        <taxon>Ophryoglenina</taxon>
        <taxon>Ichthyophthirius</taxon>
    </lineage>
</organism>
<dbReference type="PANTHER" id="PTHR24118">
    <property type="entry name" value="POTE ANKYRIN DOMAIN"/>
    <property type="match status" value="1"/>
</dbReference>
<dbReference type="InParanoid" id="G0R5Q4"/>
<reference evidence="2 3" key="1">
    <citation type="submission" date="2011-07" db="EMBL/GenBank/DDBJ databases">
        <authorList>
            <person name="Coyne R."/>
            <person name="Brami D."/>
            <person name="Johnson J."/>
            <person name="Hostetler J."/>
            <person name="Hannick L."/>
            <person name="Clark T."/>
            <person name="Cassidy-Hanley D."/>
            <person name="Inman J."/>
        </authorList>
    </citation>
    <scope>NUCLEOTIDE SEQUENCE [LARGE SCALE GENOMIC DNA]</scope>
    <source>
        <strain evidence="2 3">G5</strain>
    </source>
</reference>
<keyword evidence="1" id="KW-0040">ANK repeat</keyword>
<evidence type="ECO:0000313" key="3">
    <source>
        <dbReference type="Proteomes" id="UP000008983"/>
    </source>
</evidence>
<dbReference type="eggNOG" id="KOG4412">
    <property type="taxonomic scope" value="Eukaryota"/>
</dbReference>
<keyword evidence="3" id="KW-1185">Reference proteome</keyword>
<dbReference type="AlphaFoldDB" id="G0R5Q4"/>
<evidence type="ECO:0000256" key="1">
    <source>
        <dbReference type="PROSITE-ProRule" id="PRU00023"/>
    </source>
</evidence>
<dbReference type="Pfam" id="PF00023">
    <property type="entry name" value="Ank"/>
    <property type="match status" value="1"/>
</dbReference>
<dbReference type="Proteomes" id="UP000008983">
    <property type="component" value="Unassembled WGS sequence"/>
</dbReference>
<dbReference type="InterPro" id="IPR036770">
    <property type="entry name" value="Ankyrin_rpt-contain_sf"/>
</dbReference>
<dbReference type="PANTHER" id="PTHR24118:SF99">
    <property type="entry name" value="POTE ANKYRIN DOMAIN FAMILY MEMBER 3C-RELATED"/>
    <property type="match status" value="1"/>
</dbReference>
<dbReference type="InterPro" id="IPR002110">
    <property type="entry name" value="Ankyrin_rpt"/>
</dbReference>
<dbReference type="EMBL" id="GL984381">
    <property type="protein sequence ID" value="EGR27200.1"/>
    <property type="molecule type" value="Genomic_DNA"/>
</dbReference>
<feature type="repeat" description="ANK" evidence="1">
    <location>
        <begin position="44"/>
        <end position="76"/>
    </location>
</feature>
<feature type="repeat" description="ANK" evidence="1">
    <location>
        <begin position="80"/>
        <end position="112"/>
    </location>
</feature>
<dbReference type="SUPFAM" id="SSF48403">
    <property type="entry name" value="Ankyrin repeat"/>
    <property type="match status" value="1"/>
</dbReference>
<dbReference type="RefSeq" id="XP_004024084.1">
    <property type="nucleotide sequence ID" value="XM_004024035.1"/>
</dbReference>
<protein>
    <submittedName>
        <fullName evidence="2">Uncharacterized protein</fullName>
    </submittedName>
</protein>
<dbReference type="Gene3D" id="1.25.40.20">
    <property type="entry name" value="Ankyrin repeat-containing domain"/>
    <property type="match status" value="3"/>
</dbReference>
<dbReference type="PROSITE" id="PS50297">
    <property type="entry name" value="ANK_REP_REGION"/>
    <property type="match status" value="3"/>
</dbReference>
<dbReference type="GeneID" id="14903261"/>
<proteinExistence type="predicted"/>